<dbReference type="Proteomes" id="UP000193067">
    <property type="component" value="Unassembled WGS sequence"/>
</dbReference>
<sequence length="184" mass="20055">MRRSSWYASFTDSSAVGNSTANSGSGAPAATSYYEGRQHSISSDEYSPRSLRSVSSGPSSVTRTTLENSTVAHAPFNPPLSFDAFPPPSNLRLADRADAPLPFVEGTDVDPSLRREHPAGVGTRMMPTPMSAMPSTSRYEGTVGDAKPSSGNLAWEWFTRMLDNPDDEWVVRSEQDWYRSVKDA</sequence>
<dbReference type="EMBL" id="KZ084134">
    <property type="protein sequence ID" value="OSC98757.1"/>
    <property type="molecule type" value="Genomic_DNA"/>
</dbReference>
<evidence type="ECO:0000256" key="1">
    <source>
        <dbReference type="SAM" id="MobiDB-lite"/>
    </source>
</evidence>
<feature type="compositionally biased region" description="Low complexity" evidence="1">
    <location>
        <begin position="48"/>
        <end position="64"/>
    </location>
</feature>
<name>A0A1Y2ICD9_TRAC3</name>
<keyword evidence="3" id="KW-1185">Reference proteome</keyword>
<reference evidence="2 3" key="1">
    <citation type="journal article" date="2015" name="Biotechnol. Biofuels">
        <title>Enhanced degradation of softwood versus hardwood by the white-rot fungus Pycnoporus coccineus.</title>
        <authorList>
            <person name="Couturier M."/>
            <person name="Navarro D."/>
            <person name="Chevret D."/>
            <person name="Henrissat B."/>
            <person name="Piumi F."/>
            <person name="Ruiz-Duenas F.J."/>
            <person name="Martinez A.T."/>
            <person name="Grigoriev I.V."/>
            <person name="Riley R."/>
            <person name="Lipzen A."/>
            <person name="Berrin J.G."/>
            <person name="Master E.R."/>
            <person name="Rosso M.N."/>
        </authorList>
    </citation>
    <scope>NUCLEOTIDE SEQUENCE [LARGE SCALE GENOMIC DNA]</scope>
    <source>
        <strain evidence="2 3">BRFM310</strain>
    </source>
</reference>
<evidence type="ECO:0000313" key="3">
    <source>
        <dbReference type="Proteomes" id="UP000193067"/>
    </source>
</evidence>
<accession>A0A1Y2ICD9</accession>
<feature type="compositionally biased region" description="Polar residues" evidence="1">
    <location>
        <begin position="1"/>
        <end position="25"/>
    </location>
</feature>
<protein>
    <submittedName>
        <fullName evidence="2">Uncharacterized protein</fullName>
    </submittedName>
</protein>
<gene>
    <name evidence="2" type="ORF">PYCCODRAFT_1480328</name>
</gene>
<dbReference type="AlphaFoldDB" id="A0A1Y2ICD9"/>
<feature type="region of interest" description="Disordered" evidence="1">
    <location>
        <begin position="1"/>
        <end position="64"/>
    </location>
</feature>
<evidence type="ECO:0000313" key="2">
    <source>
        <dbReference type="EMBL" id="OSC98757.1"/>
    </source>
</evidence>
<feature type="region of interest" description="Disordered" evidence="1">
    <location>
        <begin position="76"/>
        <end position="148"/>
    </location>
</feature>
<organism evidence="2 3">
    <name type="scientific">Trametes coccinea (strain BRFM310)</name>
    <name type="common">Pycnoporus coccineus</name>
    <dbReference type="NCBI Taxonomy" id="1353009"/>
    <lineage>
        <taxon>Eukaryota</taxon>
        <taxon>Fungi</taxon>
        <taxon>Dikarya</taxon>
        <taxon>Basidiomycota</taxon>
        <taxon>Agaricomycotina</taxon>
        <taxon>Agaricomycetes</taxon>
        <taxon>Polyporales</taxon>
        <taxon>Polyporaceae</taxon>
        <taxon>Trametes</taxon>
    </lineage>
</organism>
<proteinExistence type="predicted"/>
<feature type="compositionally biased region" description="Low complexity" evidence="1">
    <location>
        <begin position="123"/>
        <end position="138"/>
    </location>
</feature>